<keyword evidence="8" id="KW-0547">Nucleotide-binding</keyword>
<feature type="domain" description="HPt" evidence="24">
    <location>
        <begin position="870"/>
        <end position="963"/>
    </location>
</feature>
<dbReference type="CDD" id="cd00088">
    <property type="entry name" value="HPT"/>
    <property type="match status" value="1"/>
</dbReference>
<dbReference type="PROSITE" id="PS50894">
    <property type="entry name" value="HPT"/>
    <property type="match status" value="1"/>
</dbReference>
<evidence type="ECO:0000256" key="9">
    <source>
        <dbReference type="ARBA" id="ARBA00022777"/>
    </source>
</evidence>
<dbReference type="InterPro" id="IPR037952">
    <property type="entry name" value="Sensor_TorS"/>
</dbReference>
<dbReference type="AlphaFoldDB" id="E3BKI1"/>
<dbReference type="GO" id="GO:0016787">
    <property type="term" value="F:hydrolase activity"/>
    <property type="evidence" value="ECO:0007669"/>
    <property type="project" value="UniProtKB-KW"/>
</dbReference>
<keyword evidence="12 20" id="KW-1133">Transmembrane helix</keyword>
<evidence type="ECO:0000256" key="18">
    <source>
        <dbReference type="PROSITE-ProRule" id="PRU00169"/>
    </source>
</evidence>
<dbReference type="EMBL" id="AEIU01000074">
    <property type="protein sequence ID" value="EFP96566.1"/>
    <property type="molecule type" value="Genomic_DNA"/>
</dbReference>
<evidence type="ECO:0000256" key="3">
    <source>
        <dbReference type="ARBA" id="ARBA00012438"/>
    </source>
</evidence>
<comment type="subcellular location">
    <subcellularLocation>
        <location evidence="2">Cell membrane</location>
        <topology evidence="2">Multi-pass membrane protein</topology>
    </subcellularLocation>
</comment>
<comment type="caution">
    <text evidence="25">The sequence shown here is derived from an EMBL/GenBank/DDBJ whole genome shotgun (WGS) entry which is preliminary data.</text>
</comment>
<dbReference type="InterPro" id="IPR001789">
    <property type="entry name" value="Sig_transdc_resp-reg_receiver"/>
</dbReference>
<dbReference type="SMART" id="SM00304">
    <property type="entry name" value="HAMP"/>
    <property type="match status" value="1"/>
</dbReference>
<evidence type="ECO:0000256" key="2">
    <source>
        <dbReference type="ARBA" id="ARBA00004651"/>
    </source>
</evidence>
<evidence type="ECO:0000256" key="15">
    <source>
        <dbReference type="ARBA" id="ARBA00064003"/>
    </source>
</evidence>
<evidence type="ECO:0000256" key="14">
    <source>
        <dbReference type="ARBA" id="ARBA00023136"/>
    </source>
</evidence>
<dbReference type="Pfam" id="PF00072">
    <property type="entry name" value="Response_reg"/>
    <property type="match status" value="1"/>
</dbReference>
<dbReference type="InterPro" id="IPR008207">
    <property type="entry name" value="Sig_transdc_His_kin_Hpt_dom"/>
</dbReference>
<keyword evidence="19" id="KW-0175">Coiled coil</keyword>
<keyword evidence="4" id="KW-1003">Cell membrane</keyword>
<evidence type="ECO:0000259" key="21">
    <source>
        <dbReference type="PROSITE" id="PS50109"/>
    </source>
</evidence>
<dbReference type="InterPro" id="IPR005467">
    <property type="entry name" value="His_kinase_dom"/>
</dbReference>
<keyword evidence="7 20" id="KW-0812">Transmembrane</keyword>
<dbReference type="PRINTS" id="PR00344">
    <property type="entry name" value="BCTRLSENSOR"/>
</dbReference>
<keyword evidence="26" id="KW-1185">Reference proteome</keyword>
<dbReference type="Gene3D" id="3.40.50.2300">
    <property type="match status" value="1"/>
</dbReference>
<evidence type="ECO:0000256" key="11">
    <source>
        <dbReference type="ARBA" id="ARBA00022840"/>
    </source>
</evidence>
<reference evidence="25 26" key="1">
    <citation type="journal article" date="2012" name="Int. J. Syst. Evol. Microbiol.">
        <title>Vibrio caribbeanicus sp. nov., isolated from the marine sponge Scleritoderma cyanea.</title>
        <authorList>
            <person name="Hoffmann M."/>
            <person name="Monday S.R."/>
            <person name="Allard M.W."/>
            <person name="Strain E.A."/>
            <person name="Whittaker P."/>
            <person name="Naum M."/>
            <person name="McCarthy P.J."/>
            <person name="Lopez J.V."/>
            <person name="Fischer M."/>
            <person name="Brown E.W."/>
        </authorList>
    </citation>
    <scope>NUCLEOTIDE SEQUENCE [LARGE SCALE GENOMIC DNA]</scope>
    <source>
        <strain evidence="25 26">ATCC BAA-2122</strain>
    </source>
</reference>
<dbReference type="Gene3D" id="1.20.58.920">
    <property type="match status" value="1"/>
</dbReference>
<dbReference type="eggNOG" id="COG4251">
    <property type="taxonomic scope" value="Bacteria"/>
</dbReference>
<name>E3BKI1_9VIBR</name>
<dbReference type="CDD" id="cd16922">
    <property type="entry name" value="HATPase_EvgS-ArcB-TorS-like"/>
    <property type="match status" value="1"/>
</dbReference>
<evidence type="ECO:0000256" key="8">
    <source>
        <dbReference type="ARBA" id="ARBA00022741"/>
    </source>
</evidence>
<feature type="domain" description="Response regulatory" evidence="22">
    <location>
        <begin position="712"/>
        <end position="832"/>
    </location>
</feature>
<dbReference type="SMART" id="SM00073">
    <property type="entry name" value="HPT"/>
    <property type="match status" value="1"/>
</dbReference>
<keyword evidence="5 18" id="KW-0597">Phosphoprotein</keyword>
<dbReference type="InterPro" id="IPR003594">
    <property type="entry name" value="HATPase_dom"/>
</dbReference>
<gene>
    <name evidence="25" type="ORF">VIBC2010_05309</name>
</gene>
<dbReference type="PIRSF" id="PIRSF036437">
    <property type="entry name" value="HK_TorS"/>
    <property type="match status" value="1"/>
</dbReference>
<dbReference type="SUPFAM" id="SSF52172">
    <property type="entry name" value="CheY-like"/>
    <property type="match status" value="1"/>
</dbReference>
<dbReference type="InterPro" id="IPR036097">
    <property type="entry name" value="HisK_dim/P_sf"/>
</dbReference>
<dbReference type="InterPro" id="IPR014302">
    <property type="entry name" value="Sig_transdc_His_kinase_TorS"/>
</dbReference>
<dbReference type="InterPro" id="IPR036641">
    <property type="entry name" value="HPT_dom_sf"/>
</dbReference>
<dbReference type="Pfam" id="PF01627">
    <property type="entry name" value="Hpt"/>
    <property type="match status" value="1"/>
</dbReference>
<dbReference type="CDD" id="cd00082">
    <property type="entry name" value="HisKA"/>
    <property type="match status" value="1"/>
</dbReference>
<evidence type="ECO:0000256" key="17">
    <source>
        <dbReference type="PROSITE-ProRule" id="PRU00110"/>
    </source>
</evidence>
<dbReference type="SUPFAM" id="SSF47384">
    <property type="entry name" value="Homodimeric domain of signal transducing histidine kinase"/>
    <property type="match status" value="1"/>
</dbReference>
<evidence type="ECO:0000256" key="16">
    <source>
        <dbReference type="ARBA" id="ARBA00068150"/>
    </source>
</evidence>
<keyword evidence="14 20" id="KW-0472">Membrane</keyword>
<dbReference type="PROSITE" id="PS50885">
    <property type="entry name" value="HAMP"/>
    <property type="match status" value="1"/>
</dbReference>
<dbReference type="InterPro" id="IPR036890">
    <property type="entry name" value="HATPase_C_sf"/>
</dbReference>
<dbReference type="PANTHER" id="PTHR45339">
    <property type="entry name" value="HYBRID SIGNAL TRANSDUCTION HISTIDINE KINASE J"/>
    <property type="match status" value="1"/>
</dbReference>
<dbReference type="PANTHER" id="PTHR45339:SF1">
    <property type="entry name" value="HYBRID SIGNAL TRANSDUCTION HISTIDINE KINASE J"/>
    <property type="match status" value="1"/>
</dbReference>
<dbReference type="Proteomes" id="UP000002943">
    <property type="component" value="Unassembled WGS sequence"/>
</dbReference>
<evidence type="ECO:0000256" key="20">
    <source>
        <dbReference type="SAM" id="Phobius"/>
    </source>
</evidence>
<dbReference type="STRING" id="796620.VIBC2010_05309"/>
<feature type="modified residue" description="Phosphohistidine" evidence="17">
    <location>
        <position position="909"/>
    </location>
</feature>
<dbReference type="CDD" id="cd16172">
    <property type="entry name" value="TorS_sensor_domain"/>
    <property type="match status" value="1"/>
</dbReference>
<feature type="transmembrane region" description="Helical" evidence="20">
    <location>
        <begin position="12"/>
        <end position="34"/>
    </location>
</feature>
<feature type="transmembrane region" description="Helical" evidence="20">
    <location>
        <begin position="334"/>
        <end position="355"/>
    </location>
</feature>
<dbReference type="Gene3D" id="1.20.120.160">
    <property type="entry name" value="HPT domain"/>
    <property type="match status" value="1"/>
</dbReference>
<dbReference type="Pfam" id="PF02518">
    <property type="entry name" value="HATPase_c"/>
    <property type="match status" value="1"/>
</dbReference>
<dbReference type="GO" id="GO:0005886">
    <property type="term" value="C:plasma membrane"/>
    <property type="evidence" value="ECO:0007669"/>
    <property type="project" value="UniProtKB-SubCell"/>
</dbReference>
<dbReference type="InterPro" id="IPR003660">
    <property type="entry name" value="HAMP_dom"/>
</dbReference>
<evidence type="ECO:0000259" key="23">
    <source>
        <dbReference type="PROSITE" id="PS50885"/>
    </source>
</evidence>
<dbReference type="SMART" id="SM00388">
    <property type="entry name" value="HisKA"/>
    <property type="match status" value="1"/>
</dbReference>
<dbReference type="PROSITE" id="PS50109">
    <property type="entry name" value="HIS_KIN"/>
    <property type="match status" value="1"/>
</dbReference>
<evidence type="ECO:0000256" key="12">
    <source>
        <dbReference type="ARBA" id="ARBA00022989"/>
    </source>
</evidence>
<dbReference type="OrthoDB" id="6724607at2"/>
<dbReference type="InterPro" id="IPR003661">
    <property type="entry name" value="HisK_dim/P_dom"/>
</dbReference>
<protein>
    <recommendedName>
        <fullName evidence="16">Sensory/regulatory protein RpfC</fullName>
        <ecNumber evidence="3">2.7.13.3</ecNumber>
    </recommendedName>
</protein>
<dbReference type="Gene3D" id="1.10.287.130">
    <property type="match status" value="1"/>
</dbReference>
<dbReference type="Gene3D" id="3.30.565.10">
    <property type="entry name" value="Histidine kinase-like ATPase, C-terminal domain"/>
    <property type="match status" value="1"/>
</dbReference>
<feature type="domain" description="Histidine kinase" evidence="21">
    <location>
        <begin position="476"/>
        <end position="694"/>
    </location>
</feature>
<keyword evidence="11" id="KW-0067">ATP-binding</keyword>
<dbReference type="Pfam" id="PF21689">
    <property type="entry name" value="TorS_sensor_domain"/>
    <property type="match status" value="1"/>
</dbReference>
<dbReference type="SMART" id="SM00387">
    <property type="entry name" value="HATPase_c"/>
    <property type="match status" value="1"/>
</dbReference>
<feature type="modified residue" description="4-aspartylphosphate" evidence="18">
    <location>
        <position position="761"/>
    </location>
</feature>
<evidence type="ECO:0000256" key="5">
    <source>
        <dbReference type="ARBA" id="ARBA00022553"/>
    </source>
</evidence>
<dbReference type="GO" id="GO:0005524">
    <property type="term" value="F:ATP binding"/>
    <property type="evidence" value="ECO:0007669"/>
    <property type="project" value="UniProtKB-KW"/>
</dbReference>
<feature type="coiled-coil region" evidence="19">
    <location>
        <begin position="417"/>
        <end position="469"/>
    </location>
</feature>
<dbReference type="SUPFAM" id="SSF55874">
    <property type="entry name" value="ATPase domain of HSP90 chaperone/DNA topoisomerase II/histidine kinase"/>
    <property type="match status" value="1"/>
</dbReference>
<keyword evidence="9" id="KW-0418">Kinase</keyword>
<dbReference type="NCBIfam" id="TIGR02956">
    <property type="entry name" value="TMAO_torS"/>
    <property type="match status" value="1"/>
</dbReference>
<evidence type="ECO:0000313" key="25">
    <source>
        <dbReference type="EMBL" id="EFP96566.1"/>
    </source>
</evidence>
<proteinExistence type="predicted"/>
<dbReference type="GO" id="GO:0000155">
    <property type="term" value="F:phosphorelay sensor kinase activity"/>
    <property type="evidence" value="ECO:0007669"/>
    <property type="project" value="InterPro"/>
</dbReference>
<accession>E3BKI1</accession>
<evidence type="ECO:0000256" key="1">
    <source>
        <dbReference type="ARBA" id="ARBA00000085"/>
    </source>
</evidence>
<dbReference type="FunFam" id="3.30.565.10:FF:000010">
    <property type="entry name" value="Sensor histidine kinase RcsC"/>
    <property type="match status" value="1"/>
</dbReference>
<dbReference type="CDD" id="cd17546">
    <property type="entry name" value="REC_hyHK_CKI1_RcsC-like"/>
    <property type="match status" value="1"/>
</dbReference>
<dbReference type="Pfam" id="PF00512">
    <property type="entry name" value="HisKA"/>
    <property type="match status" value="1"/>
</dbReference>
<dbReference type="InterPro" id="IPR038188">
    <property type="entry name" value="TorS_sensor_sf"/>
</dbReference>
<dbReference type="InterPro" id="IPR011006">
    <property type="entry name" value="CheY-like_superfamily"/>
</dbReference>
<evidence type="ECO:0000313" key="26">
    <source>
        <dbReference type="Proteomes" id="UP000002943"/>
    </source>
</evidence>
<dbReference type="RefSeq" id="WP_009601547.1">
    <property type="nucleotide sequence ID" value="NZ_AEIU01000074.1"/>
</dbReference>
<dbReference type="SUPFAM" id="SSF47226">
    <property type="entry name" value="Histidine-containing phosphotransfer domain, HPT domain"/>
    <property type="match status" value="1"/>
</dbReference>
<comment type="subunit">
    <text evidence="15">At low DSF concentrations, interacts with RpfF.</text>
</comment>
<dbReference type="CDD" id="cd06225">
    <property type="entry name" value="HAMP"/>
    <property type="match status" value="1"/>
</dbReference>
<feature type="domain" description="HAMP" evidence="23">
    <location>
        <begin position="360"/>
        <end position="412"/>
    </location>
</feature>
<dbReference type="InterPro" id="IPR004358">
    <property type="entry name" value="Sig_transdc_His_kin-like_C"/>
</dbReference>
<evidence type="ECO:0000256" key="13">
    <source>
        <dbReference type="ARBA" id="ARBA00023012"/>
    </source>
</evidence>
<evidence type="ECO:0000256" key="4">
    <source>
        <dbReference type="ARBA" id="ARBA00022475"/>
    </source>
</evidence>
<dbReference type="PROSITE" id="PS50110">
    <property type="entry name" value="RESPONSE_REGULATORY"/>
    <property type="match status" value="1"/>
</dbReference>
<evidence type="ECO:0000256" key="10">
    <source>
        <dbReference type="ARBA" id="ARBA00022801"/>
    </source>
</evidence>
<dbReference type="eggNOG" id="COG4192">
    <property type="taxonomic scope" value="Bacteria"/>
</dbReference>
<keyword evidence="13" id="KW-0902">Two-component regulatory system</keyword>
<dbReference type="EC" id="2.7.13.3" evidence="3"/>
<evidence type="ECO:0000256" key="19">
    <source>
        <dbReference type="SAM" id="Coils"/>
    </source>
</evidence>
<evidence type="ECO:0000256" key="7">
    <source>
        <dbReference type="ARBA" id="ARBA00022692"/>
    </source>
</evidence>
<dbReference type="FunFam" id="1.10.287.130:FF:000002">
    <property type="entry name" value="Two-component osmosensing histidine kinase"/>
    <property type="match status" value="1"/>
</dbReference>
<organism evidence="25 26">
    <name type="scientific">Vibrio caribbeanicus ATCC BAA-2122</name>
    <dbReference type="NCBI Taxonomy" id="796620"/>
    <lineage>
        <taxon>Bacteria</taxon>
        <taxon>Pseudomonadati</taxon>
        <taxon>Pseudomonadota</taxon>
        <taxon>Gammaproteobacteria</taxon>
        <taxon>Vibrionales</taxon>
        <taxon>Vibrionaceae</taxon>
        <taxon>Vibrio</taxon>
    </lineage>
</organism>
<dbReference type="SMART" id="SM00448">
    <property type="entry name" value="REC"/>
    <property type="match status" value="1"/>
</dbReference>
<evidence type="ECO:0000259" key="24">
    <source>
        <dbReference type="PROSITE" id="PS50894"/>
    </source>
</evidence>
<sequence length="963" mass="107400">MLLDKASIGRKLLFAFLAMATLVLISALIGVFGFTSVSRTERNVVKSAIPSMIEARQVSAYSSRIISSVQILSNAKNEAERHKAGKQLFSQLNALLIHIKKLGSDSFESALLERLESDIQGINNILIKLVIVVEKRLVLSDDISVRADELRELAQELEQLTRTQVSNTSTIAVANITSIYDLLKQNDIQKAYDALDTLVEVDLDLSERLHELHLLAFQLLNHIEEIRTISDLERILIIREDFMNNLVIIKRRSQAVEDPNRSLKMFDLITRLEKRQVVFDVLRQKYENEQVAMQLMQDVLNQFSRLNSTVNKLVDNANLTTKLAVEDLKSTLDYALLTLTIITIITMITVVLIVWKVVYLSVVKRLGEYSVALLSIAKGKLDVRVGVEGNDELARMGEAIITARDTAKALRVVADSEARAKRDLEDHQTRLEELITERTHQLQETNIRLNEEVENHARARKEAEQANRAKSAFLATMSHEIRTPMNGVLGTAQLLKDDGLDSKQRHYVDVINRSGTTLLAILNDVLDYSKIEAGFIDIRPINFDIHSMIKDTCELVGARAQEKNLKLDYFIESDVEQYWHGDATRLAQVLNNLVGNAVKFTDAGHVDLYVALNPDYEGYILFEVTDTGCGIDEVEQSTLFEPFTQASNGISSKGGTGLGLAISKRIVEAMGGEMFFDSTLGVGSRFGFTIPMEHGEEVVEKLMQTASRISASILLVEDNPVNCMVAEGFLESMGHIVTTAIDGKKARQCFLDDSFDLILMDINLPDINGIDLLGEFKEMNRNTLATGLPPVVAVSAHVFDEEVANYLSAGFDGFLAKPLNKNELYQLIQNKLEGLTGKDETQMLEEQLDTDSEDTIIDSSIVLNDMKILGKDKMREIGELFTEVSSVAIQDFSEAKSNKDNLHMTQLAHKLKGAAGSLGLKALHSLCLEIEIAEKPLETYNNKQKELLSCIETSKDALENLLN</sequence>
<keyword evidence="10" id="KW-0378">Hydrolase</keyword>
<dbReference type="Pfam" id="PF00672">
    <property type="entry name" value="HAMP"/>
    <property type="match status" value="1"/>
</dbReference>
<comment type="catalytic activity">
    <reaction evidence="1">
        <text>ATP + protein L-histidine = ADP + protein N-phospho-L-histidine.</text>
        <dbReference type="EC" id="2.7.13.3"/>
    </reaction>
</comment>
<evidence type="ECO:0000259" key="22">
    <source>
        <dbReference type="PROSITE" id="PS50110"/>
    </source>
</evidence>
<keyword evidence="6" id="KW-0808">Transferase</keyword>
<evidence type="ECO:0000256" key="6">
    <source>
        <dbReference type="ARBA" id="ARBA00022679"/>
    </source>
</evidence>